<dbReference type="Gene3D" id="3.10.580.10">
    <property type="entry name" value="CBS-domain"/>
    <property type="match status" value="2"/>
</dbReference>
<accession>A0A133U904</accession>
<comment type="similarity">
    <text evidence="2 14">Belongs to the peptidase M50B family.</text>
</comment>
<dbReference type="PROSITE" id="PS51371">
    <property type="entry name" value="CBS"/>
    <property type="match status" value="2"/>
</dbReference>
<protein>
    <recommendedName>
        <fullName evidence="14">Zinc metalloprotease</fullName>
    </recommendedName>
</protein>
<evidence type="ECO:0000256" key="6">
    <source>
        <dbReference type="ARBA" id="ARBA00022723"/>
    </source>
</evidence>
<dbReference type="SUPFAM" id="SSF54631">
    <property type="entry name" value="CBS-domain pair"/>
    <property type="match status" value="1"/>
</dbReference>
<keyword evidence="13 14" id="KW-0472">Membrane</keyword>
<evidence type="ECO:0000256" key="11">
    <source>
        <dbReference type="ARBA" id="ARBA00023049"/>
    </source>
</evidence>
<dbReference type="EMBL" id="LHXK01000001">
    <property type="protein sequence ID" value="KXA90681.1"/>
    <property type="molecule type" value="Genomic_DNA"/>
</dbReference>
<evidence type="ECO:0000256" key="9">
    <source>
        <dbReference type="ARBA" id="ARBA00022833"/>
    </source>
</evidence>
<dbReference type="PANTHER" id="PTHR39188">
    <property type="entry name" value="MEMBRANE-ASSOCIATED ZINC METALLOPROTEASE M50B"/>
    <property type="match status" value="1"/>
</dbReference>
<dbReference type="InterPro" id="IPR016483">
    <property type="entry name" value="UCP006404_Pept_M50_CBS"/>
</dbReference>
<feature type="transmembrane region" description="Helical" evidence="14">
    <location>
        <begin position="53"/>
        <end position="73"/>
    </location>
</feature>
<dbReference type="Proteomes" id="UP000070184">
    <property type="component" value="Unassembled WGS sequence"/>
</dbReference>
<dbReference type="PIRSF" id="PIRSF006404">
    <property type="entry name" value="UCP006404_Pept_M50_CBS"/>
    <property type="match status" value="1"/>
</dbReference>
<feature type="transmembrane region" description="Helical" evidence="14">
    <location>
        <begin position="116"/>
        <end position="135"/>
    </location>
</feature>
<feature type="transmembrane region" description="Helical" evidence="14">
    <location>
        <begin position="12"/>
        <end position="33"/>
    </location>
</feature>
<feature type="domain" description="CBS" evidence="18">
    <location>
        <begin position="247"/>
        <end position="305"/>
    </location>
</feature>
<comment type="cofactor">
    <cofactor evidence="14 16">
        <name>Zn(2+)</name>
        <dbReference type="ChEBI" id="CHEBI:29105"/>
    </cofactor>
    <text evidence="14 16">Binds 1 zinc ion per subunit.</text>
</comment>
<evidence type="ECO:0000256" key="2">
    <source>
        <dbReference type="ARBA" id="ARBA00007931"/>
    </source>
</evidence>
<evidence type="ECO:0000256" key="10">
    <source>
        <dbReference type="ARBA" id="ARBA00022989"/>
    </source>
</evidence>
<reference evidence="19 20" key="1">
    <citation type="journal article" date="2016" name="Sci. Rep.">
        <title>Metabolic traits of an uncultured archaeal lineage -MSBL1- from brine pools of the Red Sea.</title>
        <authorList>
            <person name="Mwirichia R."/>
            <person name="Alam I."/>
            <person name="Rashid M."/>
            <person name="Vinu M."/>
            <person name="Ba-Alawi W."/>
            <person name="Anthony Kamau A."/>
            <person name="Kamanda Ngugi D."/>
            <person name="Goker M."/>
            <person name="Klenk H.P."/>
            <person name="Bajic V."/>
            <person name="Stingl U."/>
        </authorList>
    </citation>
    <scope>NUCLEOTIDE SEQUENCE [LARGE SCALE GENOMIC DNA]</scope>
    <source>
        <strain evidence="19">SCGC-AAA259B11</strain>
    </source>
</reference>
<proteinExistence type="inferred from homology"/>
<evidence type="ECO:0000256" key="4">
    <source>
        <dbReference type="ARBA" id="ARBA00022670"/>
    </source>
</evidence>
<feature type="binding site" evidence="16">
    <location>
        <position position="78"/>
    </location>
    <ligand>
        <name>Zn(2+)</name>
        <dbReference type="ChEBI" id="CHEBI:29105"/>
        <note>catalytic</note>
    </ligand>
</feature>
<dbReference type="Pfam" id="PF02163">
    <property type="entry name" value="Peptidase_M50"/>
    <property type="match status" value="2"/>
</dbReference>
<dbReference type="CDD" id="cd06164">
    <property type="entry name" value="S2P-M50_SpoIVFB_CBS"/>
    <property type="match status" value="1"/>
</dbReference>
<gene>
    <name evidence="19" type="ORF">AKJ61_00110</name>
</gene>
<dbReference type="GO" id="GO:0008237">
    <property type="term" value="F:metallopeptidase activity"/>
    <property type="evidence" value="ECO:0007669"/>
    <property type="project" value="UniProtKB-UniRule"/>
</dbReference>
<comment type="subcellular location">
    <subcellularLocation>
        <location evidence="1 14">Cell membrane</location>
        <topology evidence="1 14">Multi-pass membrane protein</topology>
    </subcellularLocation>
</comment>
<name>A0A133U904_9EURY</name>
<evidence type="ECO:0000256" key="7">
    <source>
        <dbReference type="ARBA" id="ARBA00022737"/>
    </source>
</evidence>
<keyword evidence="10 14" id="KW-1133">Transmembrane helix</keyword>
<keyword evidence="12 17" id="KW-0129">CBS domain</keyword>
<evidence type="ECO:0000313" key="20">
    <source>
        <dbReference type="Proteomes" id="UP000070184"/>
    </source>
</evidence>
<feature type="active site" evidence="15">
    <location>
        <position position="75"/>
    </location>
</feature>
<dbReference type="GO" id="GO:0006508">
    <property type="term" value="P:proteolysis"/>
    <property type="evidence" value="ECO:0007669"/>
    <property type="project" value="UniProtKB-KW"/>
</dbReference>
<dbReference type="PANTHER" id="PTHR39188:SF3">
    <property type="entry name" value="STAGE IV SPORULATION PROTEIN FB"/>
    <property type="match status" value="1"/>
</dbReference>
<dbReference type="InterPro" id="IPR008915">
    <property type="entry name" value="Peptidase_M50"/>
</dbReference>
<keyword evidence="7" id="KW-0677">Repeat</keyword>
<evidence type="ECO:0000256" key="15">
    <source>
        <dbReference type="PIRSR" id="PIRSR006404-1"/>
    </source>
</evidence>
<feature type="transmembrane region" description="Helical" evidence="14">
    <location>
        <begin position="141"/>
        <end position="164"/>
    </location>
</feature>
<evidence type="ECO:0000256" key="16">
    <source>
        <dbReference type="PIRSR" id="PIRSR006404-2"/>
    </source>
</evidence>
<dbReference type="GO" id="GO:0005886">
    <property type="term" value="C:plasma membrane"/>
    <property type="evidence" value="ECO:0007669"/>
    <property type="project" value="UniProtKB-SubCell"/>
</dbReference>
<evidence type="ECO:0000256" key="1">
    <source>
        <dbReference type="ARBA" id="ARBA00004651"/>
    </source>
</evidence>
<keyword evidence="6 14" id="KW-0479">Metal-binding</keyword>
<evidence type="ECO:0000313" key="19">
    <source>
        <dbReference type="EMBL" id="KXA90681.1"/>
    </source>
</evidence>
<evidence type="ECO:0000256" key="12">
    <source>
        <dbReference type="ARBA" id="ARBA00023122"/>
    </source>
</evidence>
<dbReference type="GO" id="GO:0046872">
    <property type="term" value="F:metal ion binding"/>
    <property type="evidence" value="ECO:0007669"/>
    <property type="project" value="UniProtKB-UniRule"/>
</dbReference>
<keyword evidence="8 14" id="KW-0378">Hydrolase</keyword>
<evidence type="ECO:0000256" key="8">
    <source>
        <dbReference type="ARBA" id="ARBA00022801"/>
    </source>
</evidence>
<comment type="caution">
    <text evidence="19">The sequence shown here is derived from an EMBL/GenBank/DDBJ whole genome shotgun (WGS) entry which is preliminary data.</text>
</comment>
<feature type="transmembrane region" description="Helical" evidence="14">
    <location>
        <begin position="199"/>
        <end position="223"/>
    </location>
</feature>
<evidence type="ECO:0000259" key="18">
    <source>
        <dbReference type="PROSITE" id="PS51371"/>
    </source>
</evidence>
<sequence length="373" mass="41288">MKTSFKIGEISGIPVRIHITLLIIVGFLAWSIGSNLFQLAELLGIDHTGISPGFQSYLIGIIMAVGLFVSVFLHEVAHSLVARGMGVRVEEISLWIFGGVSNMEEIPREPDSEIKVSVVGPLTSFGIGIICYSIGVFSSGIASLSFIFVYLGVINVILGGFNLIPAFPMDGGRILRASLAKRESYVTATNRAASVGKMIAIMIGIFGIFYNFFLILIAFFIYIGASQESQTIMVREVLQKVKVRDVMSEKVKTVSPDMNLRDFLDYVIRVQHTGFPVVEDEEIIGIITMEDAKKVAKERTSQVDVRDVMEEEVECISPDDDMSEVWQKMSEREVGRFPVLTPEGELVGIVTRSDVMHSFNVLKEIEEYRGGEI</sequence>
<keyword evidence="20" id="KW-1185">Reference proteome</keyword>
<evidence type="ECO:0000256" key="14">
    <source>
        <dbReference type="PIRNR" id="PIRNR006404"/>
    </source>
</evidence>
<evidence type="ECO:0000256" key="13">
    <source>
        <dbReference type="ARBA" id="ARBA00023136"/>
    </source>
</evidence>
<keyword evidence="5 14" id="KW-0812">Transmembrane</keyword>
<feature type="binding site" evidence="16">
    <location>
        <position position="170"/>
    </location>
    <ligand>
        <name>Zn(2+)</name>
        <dbReference type="ChEBI" id="CHEBI:29105"/>
        <note>catalytic</note>
    </ligand>
</feature>
<evidence type="ECO:0000256" key="17">
    <source>
        <dbReference type="PROSITE-ProRule" id="PRU00703"/>
    </source>
</evidence>
<keyword evidence="4 14" id="KW-0645">Protease</keyword>
<keyword evidence="11 14" id="KW-0482">Metalloprotease</keyword>
<keyword evidence="9 14" id="KW-0862">Zinc</keyword>
<keyword evidence="3 14" id="KW-1003">Cell membrane</keyword>
<feature type="domain" description="CBS" evidence="18">
    <location>
        <begin position="309"/>
        <end position="367"/>
    </location>
</feature>
<dbReference type="SMART" id="SM00116">
    <property type="entry name" value="CBS"/>
    <property type="match status" value="2"/>
</dbReference>
<dbReference type="Pfam" id="PF00571">
    <property type="entry name" value="CBS"/>
    <property type="match status" value="2"/>
</dbReference>
<dbReference type="AlphaFoldDB" id="A0A133U904"/>
<evidence type="ECO:0000256" key="5">
    <source>
        <dbReference type="ARBA" id="ARBA00022692"/>
    </source>
</evidence>
<dbReference type="InterPro" id="IPR000644">
    <property type="entry name" value="CBS_dom"/>
</dbReference>
<feature type="binding site" evidence="16">
    <location>
        <position position="74"/>
    </location>
    <ligand>
        <name>Zn(2+)</name>
        <dbReference type="ChEBI" id="CHEBI:29105"/>
        <note>catalytic</note>
    </ligand>
</feature>
<evidence type="ECO:0000256" key="3">
    <source>
        <dbReference type="ARBA" id="ARBA00022475"/>
    </source>
</evidence>
<organism evidence="19 20">
    <name type="scientific">candidate division MSBL1 archaeon SCGC-AAA259B11</name>
    <dbReference type="NCBI Taxonomy" id="1698260"/>
    <lineage>
        <taxon>Archaea</taxon>
        <taxon>Methanobacteriati</taxon>
        <taxon>Methanobacteriota</taxon>
        <taxon>candidate division MSBL1</taxon>
    </lineage>
</organism>
<dbReference type="InterPro" id="IPR046342">
    <property type="entry name" value="CBS_dom_sf"/>
</dbReference>